<reference evidence="3 4" key="1">
    <citation type="submission" date="2024-01" db="EMBL/GenBank/DDBJ databases">
        <authorList>
            <person name="Waweru B."/>
        </authorList>
    </citation>
    <scope>NUCLEOTIDE SEQUENCE [LARGE SCALE GENOMIC DNA]</scope>
</reference>
<sequence length="312" mass="36796">MLDREEESMLKMVVEEAIMKTKKIMEGNQEMKFTAEEYQRFHHNAPWLLERFEKSLEESITSVVSFFTGRVVVLVVVLPSLVDKHDALLLRELILMWSNYKLMTKWLCRFFESIDRYFVPSIRYCSLNDISINCFHDLVFKELYVKFQDVAVSSINQERMGLHIDCSLLKNVFLVFMEMHEHIGINKYYEDFERVMLEETANYYCQMARQWLSHNSPEDYVPKVYWCLKQEAERADRYLPSGTQPKLLKVVKQQLVYDILDKLVEKQKAENCSVVKDCYQDMLSKCENMTLQEGSSAEELLSTLLGSTNLLS</sequence>
<evidence type="ECO:0000313" key="3">
    <source>
        <dbReference type="EMBL" id="CAK7340690.1"/>
    </source>
</evidence>
<dbReference type="InterPro" id="IPR045093">
    <property type="entry name" value="Cullin"/>
</dbReference>
<dbReference type="InterPro" id="IPR001373">
    <property type="entry name" value="Cullin_N"/>
</dbReference>
<evidence type="ECO:0000313" key="4">
    <source>
        <dbReference type="Proteomes" id="UP001314170"/>
    </source>
</evidence>
<comment type="caution">
    <text evidence="3">The sequence shown here is derived from an EMBL/GenBank/DDBJ whole genome shotgun (WGS) entry which is preliminary data.</text>
</comment>
<comment type="similarity">
    <text evidence="1">Belongs to the cullin family.</text>
</comment>
<dbReference type="AlphaFoldDB" id="A0AAV1RXX3"/>
<dbReference type="Gene3D" id="1.20.1310.10">
    <property type="entry name" value="Cullin Repeats"/>
    <property type="match status" value="2"/>
</dbReference>
<dbReference type="Pfam" id="PF00888">
    <property type="entry name" value="Cullin"/>
    <property type="match status" value="1"/>
</dbReference>
<proteinExistence type="inferred from homology"/>
<dbReference type="EMBL" id="CAWUPB010001160">
    <property type="protein sequence ID" value="CAK7340690.1"/>
    <property type="molecule type" value="Genomic_DNA"/>
</dbReference>
<evidence type="ECO:0000259" key="2">
    <source>
        <dbReference type="Pfam" id="PF00888"/>
    </source>
</evidence>
<dbReference type="SUPFAM" id="SSF74788">
    <property type="entry name" value="Cullin repeat-like"/>
    <property type="match status" value="1"/>
</dbReference>
<dbReference type="GO" id="GO:0031625">
    <property type="term" value="F:ubiquitin protein ligase binding"/>
    <property type="evidence" value="ECO:0007669"/>
    <property type="project" value="InterPro"/>
</dbReference>
<organism evidence="3 4">
    <name type="scientific">Dovyalis caffra</name>
    <dbReference type="NCBI Taxonomy" id="77055"/>
    <lineage>
        <taxon>Eukaryota</taxon>
        <taxon>Viridiplantae</taxon>
        <taxon>Streptophyta</taxon>
        <taxon>Embryophyta</taxon>
        <taxon>Tracheophyta</taxon>
        <taxon>Spermatophyta</taxon>
        <taxon>Magnoliopsida</taxon>
        <taxon>eudicotyledons</taxon>
        <taxon>Gunneridae</taxon>
        <taxon>Pentapetalae</taxon>
        <taxon>rosids</taxon>
        <taxon>fabids</taxon>
        <taxon>Malpighiales</taxon>
        <taxon>Salicaceae</taxon>
        <taxon>Flacourtieae</taxon>
        <taxon>Dovyalis</taxon>
    </lineage>
</organism>
<keyword evidence="4" id="KW-1185">Reference proteome</keyword>
<gene>
    <name evidence="3" type="ORF">DCAF_LOCUS15776</name>
</gene>
<evidence type="ECO:0000256" key="1">
    <source>
        <dbReference type="ARBA" id="ARBA00006019"/>
    </source>
</evidence>
<dbReference type="Proteomes" id="UP001314170">
    <property type="component" value="Unassembled WGS sequence"/>
</dbReference>
<dbReference type="PANTHER" id="PTHR11932">
    <property type="entry name" value="CULLIN"/>
    <property type="match status" value="1"/>
</dbReference>
<name>A0AAV1RXX3_9ROSI</name>
<dbReference type="GO" id="GO:0006511">
    <property type="term" value="P:ubiquitin-dependent protein catabolic process"/>
    <property type="evidence" value="ECO:0007669"/>
    <property type="project" value="InterPro"/>
</dbReference>
<dbReference type="InterPro" id="IPR016159">
    <property type="entry name" value="Cullin_repeat-like_dom_sf"/>
</dbReference>
<feature type="domain" description="Cullin N-terminal" evidence="2">
    <location>
        <begin position="42"/>
        <end position="272"/>
    </location>
</feature>
<protein>
    <recommendedName>
        <fullName evidence="2">Cullin N-terminal domain-containing protein</fullName>
    </recommendedName>
</protein>
<accession>A0AAV1RXX3</accession>